<name>A0A9K3ISR5_HELAN</name>
<sequence>MFFTGEWEEVEEVAAVVVFGRVAGPPRTTVADGGGPDECNSGSSGYFGLFRAVVGHDTEVQFSGSSGYLGFFGLFRAVVDLGLIL</sequence>
<comment type="caution">
    <text evidence="1">The sequence shown here is derived from an EMBL/GenBank/DDBJ whole genome shotgun (WGS) entry which is preliminary data.</text>
</comment>
<evidence type="ECO:0000313" key="2">
    <source>
        <dbReference type="Proteomes" id="UP000215914"/>
    </source>
</evidence>
<accession>A0A9K3ISR5</accession>
<evidence type="ECO:0000313" key="1">
    <source>
        <dbReference type="EMBL" id="KAF5802064.1"/>
    </source>
</evidence>
<gene>
    <name evidence="1" type="ORF">HanXRQr2_Chr06g0255291</name>
</gene>
<reference evidence="1" key="2">
    <citation type="submission" date="2020-06" db="EMBL/GenBank/DDBJ databases">
        <title>Helianthus annuus Genome sequencing and assembly Release 2.</title>
        <authorList>
            <person name="Gouzy J."/>
            <person name="Langlade N."/>
            <person name="Munos S."/>
        </authorList>
    </citation>
    <scope>NUCLEOTIDE SEQUENCE</scope>
    <source>
        <tissue evidence="1">Leaves</tissue>
    </source>
</reference>
<organism evidence="1 2">
    <name type="scientific">Helianthus annuus</name>
    <name type="common">Common sunflower</name>
    <dbReference type="NCBI Taxonomy" id="4232"/>
    <lineage>
        <taxon>Eukaryota</taxon>
        <taxon>Viridiplantae</taxon>
        <taxon>Streptophyta</taxon>
        <taxon>Embryophyta</taxon>
        <taxon>Tracheophyta</taxon>
        <taxon>Spermatophyta</taxon>
        <taxon>Magnoliopsida</taxon>
        <taxon>eudicotyledons</taxon>
        <taxon>Gunneridae</taxon>
        <taxon>Pentapetalae</taxon>
        <taxon>asterids</taxon>
        <taxon>campanulids</taxon>
        <taxon>Asterales</taxon>
        <taxon>Asteraceae</taxon>
        <taxon>Asteroideae</taxon>
        <taxon>Heliantheae alliance</taxon>
        <taxon>Heliantheae</taxon>
        <taxon>Helianthus</taxon>
    </lineage>
</organism>
<dbReference type="Gramene" id="mRNA:HanXRQr2_Chr06g0255291">
    <property type="protein sequence ID" value="mRNA:HanXRQr2_Chr06g0255291"/>
    <property type="gene ID" value="HanXRQr2_Chr06g0255291"/>
</dbReference>
<protein>
    <submittedName>
        <fullName evidence="1">Uncharacterized protein</fullName>
    </submittedName>
</protein>
<dbReference type="Proteomes" id="UP000215914">
    <property type="component" value="Unassembled WGS sequence"/>
</dbReference>
<dbReference type="AlphaFoldDB" id="A0A9K3ISR5"/>
<reference evidence="1" key="1">
    <citation type="journal article" date="2017" name="Nature">
        <title>The sunflower genome provides insights into oil metabolism, flowering and Asterid evolution.</title>
        <authorList>
            <person name="Badouin H."/>
            <person name="Gouzy J."/>
            <person name="Grassa C.J."/>
            <person name="Murat F."/>
            <person name="Staton S.E."/>
            <person name="Cottret L."/>
            <person name="Lelandais-Briere C."/>
            <person name="Owens G.L."/>
            <person name="Carrere S."/>
            <person name="Mayjonade B."/>
            <person name="Legrand L."/>
            <person name="Gill N."/>
            <person name="Kane N.C."/>
            <person name="Bowers J.E."/>
            <person name="Hubner S."/>
            <person name="Bellec A."/>
            <person name="Berard A."/>
            <person name="Berges H."/>
            <person name="Blanchet N."/>
            <person name="Boniface M.C."/>
            <person name="Brunel D."/>
            <person name="Catrice O."/>
            <person name="Chaidir N."/>
            <person name="Claudel C."/>
            <person name="Donnadieu C."/>
            <person name="Faraut T."/>
            <person name="Fievet G."/>
            <person name="Helmstetter N."/>
            <person name="King M."/>
            <person name="Knapp S.J."/>
            <person name="Lai Z."/>
            <person name="Le Paslier M.C."/>
            <person name="Lippi Y."/>
            <person name="Lorenzon L."/>
            <person name="Mandel J.R."/>
            <person name="Marage G."/>
            <person name="Marchand G."/>
            <person name="Marquand E."/>
            <person name="Bret-Mestries E."/>
            <person name="Morien E."/>
            <person name="Nambeesan S."/>
            <person name="Nguyen T."/>
            <person name="Pegot-Espagnet P."/>
            <person name="Pouilly N."/>
            <person name="Raftis F."/>
            <person name="Sallet E."/>
            <person name="Schiex T."/>
            <person name="Thomas J."/>
            <person name="Vandecasteele C."/>
            <person name="Vares D."/>
            <person name="Vear F."/>
            <person name="Vautrin S."/>
            <person name="Crespi M."/>
            <person name="Mangin B."/>
            <person name="Burke J.M."/>
            <person name="Salse J."/>
            <person name="Munos S."/>
            <person name="Vincourt P."/>
            <person name="Rieseberg L.H."/>
            <person name="Langlade N.B."/>
        </authorList>
    </citation>
    <scope>NUCLEOTIDE SEQUENCE</scope>
    <source>
        <tissue evidence="1">Leaves</tissue>
    </source>
</reference>
<dbReference type="EMBL" id="MNCJ02000321">
    <property type="protein sequence ID" value="KAF5802064.1"/>
    <property type="molecule type" value="Genomic_DNA"/>
</dbReference>
<proteinExistence type="predicted"/>
<keyword evidence="2" id="KW-1185">Reference proteome</keyword>